<evidence type="ECO:0000256" key="3">
    <source>
        <dbReference type="ARBA" id="ARBA00022989"/>
    </source>
</evidence>
<proteinExistence type="inferred from homology"/>
<dbReference type="Pfam" id="PF14940">
    <property type="entry name" value="TMEM219"/>
    <property type="match status" value="1"/>
</dbReference>
<comment type="similarity">
    <text evidence="5">Belongs to the TMEM248 family.</text>
</comment>
<keyword evidence="4 7" id="KW-0472">Membrane</keyword>
<dbReference type="InterPro" id="IPR039587">
    <property type="entry name" value="TMEM248/TMEM219_dom"/>
</dbReference>
<evidence type="ECO:0000259" key="8">
    <source>
        <dbReference type="Pfam" id="PF14940"/>
    </source>
</evidence>
<organism evidence="9 10">
    <name type="scientific">Xenopus laevis</name>
    <name type="common">African clawed frog</name>
    <dbReference type="NCBI Taxonomy" id="8355"/>
    <lineage>
        <taxon>Eukaryota</taxon>
        <taxon>Metazoa</taxon>
        <taxon>Chordata</taxon>
        <taxon>Craniata</taxon>
        <taxon>Vertebrata</taxon>
        <taxon>Euteleostomi</taxon>
        <taxon>Amphibia</taxon>
        <taxon>Batrachia</taxon>
        <taxon>Anura</taxon>
        <taxon>Pipoidea</taxon>
        <taxon>Pipidae</taxon>
        <taxon>Xenopodinae</taxon>
        <taxon>Xenopus</taxon>
        <taxon>Xenopus</taxon>
    </lineage>
</organism>
<evidence type="ECO:0000256" key="2">
    <source>
        <dbReference type="ARBA" id="ARBA00022692"/>
    </source>
</evidence>
<evidence type="ECO:0000256" key="4">
    <source>
        <dbReference type="ARBA" id="ARBA00023136"/>
    </source>
</evidence>
<dbReference type="PANTHER" id="PTHR16002">
    <property type="entry name" value="TRANSMEMBRANE PROTEIN 248-LIKE"/>
    <property type="match status" value="1"/>
</dbReference>
<keyword evidence="9" id="KW-1185">Reference proteome</keyword>
<protein>
    <recommendedName>
        <fullName evidence="6">Transmembrane protein 248</fullName>
    </recommendedName>
</protein>
<evidence type="ECO:0000256" key="7">
    <source>
        <dbReference type="SAM" id="Phobius"/>
    </source>
</evidence>
<dbReference type="RefSeq" id="XP_018095584.1">
    <property type="nucleotide sequence ID" value="XM_018240095.2"/>
</dbReference>
<feature type="domain" description="TMEM248/TMEM219" evidence="8">
    <location>
        <begin position="8"/>
        <end position="41"/>
    </location>
</feature>
<sequence>MTTICVALRTCVRHNPPVVCFFVCLASLAITLLSLSLLIMQRSDTKAGSPYDDYGDTTAPVPDTHSMDMLLDWEALLYGISSRIVCPMATVTGVTTSPAEHSGNISTVTTLVRLNVTPFDPSILDSAILISVTGAKLGLTGKGANTNMSIAILPISGRETCNDTTSCLSKYCVSISGPKSMLPQTKSVHCPMTDTKPQLLAEMKVMDQDALLPSTCYRMVYNSSSAMNMTVFQVDRSLCKRHVMYSLFFVVGSFITLLIVVLIWAPTGHNMKPKELL</sequence>
<dbReference type="KEGG" id="xla:108703782"/>
<dbReference type="GeneID" id="108703782"/>
<dbReference type="PANTHER" id="PTHR16002:SF5">
    <property type="entry name" value="TRANSMEMBRANE PROTEIN 248"/>
    <property type="match status" value="1"/>
</dbReference>
<gene>
    <name evidence="10" type="primary">LOC108703782</name>
</gene>
<evidence type="ECO:0000313" key="10">
    <source>
        <dbReference type="RefSeq" id="XP_018095584.1"/>
    </source>
</evidence>
<dbReference type="GO" id="GO:0016020">
    <property type="term" value="C:membrane"/>
    <property type="evidence" value="ECO:0007669"/>
    <property type="project" value="UniProtKB-SubCell"/>
</dbReference>
<feature type="transmembrane region" description="Helical" evidence="7">
    <location>
        <begin position="243"/>
        <end position="265"/>
    </location>
</feature>
<name>A0A8J0TVH2_XENLA</name>
<evidence type="ECO:0000256" key="6">
    <source>
        <dbReference type="ARBA" id="ARBA00039285"/>
    </source>
</evidence>
<evidence type="ECO:0000313" key="9">
    <source>
        <dbReference type="Proteomes" id="UP000186698"/>
    </source>
</evidence>
<dbReference type="Proteomes" id="UP000186698">
    <property type="component" value="Chromosome 9_10L"/>
</dbReference>
<dbReference type="AlphaFoldDB" id="A0A8J0TVH2"/>
<comment type="subcellular location">
    <subcellularLocation>
        <location evidence="1">Membrane</location>
        <topology evidence="1">Multi-pass membrane protein</topology>
    </subcellularLocation>
</comment>
<dbReference type="InterPro" id="IPR039493">
    <property type="entry name" value="TMEM248/TMEM219"/>
</dbReference>
<evidence type="ECO:0000256" key="1">
    <source>
        <dbReference type="ARBA" id="ARBA00004141"/>
    </source>
</evidence>
<reference evidence="10" key="1">
    <citation type="submission" date="2025-08" db="UniProtKB">
        <authorList>
            <consortium name="RefSeq"/>
        </authorList>
    </citation>
    <scope>IDENTIFICATION</scope>
    <source>
        <strain evidence="10">J_2021</strain>
        <tissue evidence="10">Erythrocytes</tissue>
    </source>
</reference>
<evidence type="ECO:0000256" key="5">
    <source>
        <dbReference type="ARBA" id="ARBA00038111"/>
    </source>
</evidence>
<keyword evidence="2 7" id="KW-0812">Transmembrane</keyword>
<dbReference type="OrthoDB" id="8680674at2759"/>
<keyword evidence="3 7" id="KW-1133">Transmembrane helix</keyword>
<feature type="transmembrane region" description="Helical" evidence="7">
    <location>
        <begin position="16"/>
        <end position="39"/>
    </location>
</feature>
<accession>A0A8J0TVH2</accession>